<dbReference type="Proteomes" id="UP000618943">
    <property type="component" value="Unassembled WGS sequence"/>
</dbReference>
<keyword evidence="2" id="KW-1185">Reference proteome</keyword>
<accession>A0ABS1HC75</accession>
<sequence length="57" mass="6029">MNKISFSSITIGVEPIVCPGEYSAYIWMATSPSATVIPSSNAAYWKVTSVASLEGSQ</sequence>
<evidence type="ECO:0000313" key="2">
    <source>
        <dbReference type="Proteomes" id="UP000618943"/>
    </source>
</evidence>
<organism evidence="1 2">
    <name type="scientific">Viridibacillus soli</name>
    <dbReference type="NCBI Taxonomy" id="2798301"/>
    <lineage>
        <taxon>Bacteria</taxon>
        <taxon>Bacillati</taxon>
        <taxon>Bacillota</taxon>
        <taxon>Bacilli</taxon>
        <taxon>Bacillales</taxon>
        <taxon>Caryophanaceae</taxon>
        <taxon>Viridibacillus</taxon>
    </lineage>
</organism>
<reference evidence="1 2" key="1">
    <citation type="submission" date="2020-12" db="EMBL/GenBank/DDBJ databases">
        <title>YIM B01967 draft genome.</title>
        <authorList>
            <person name="Yan X."/>
        </authorList>
    </citation>
    <scope>NUCLEOTIDE SEQUENCE [LARGE SCALE GENOMIC DNA]</scope>
    <source>
        <strain evidence="1 2">YIM B01967</strain>
    </source>
</reference>
<proteinExistence type="predicted"/>
<comment type="caution">
    <text evidence="1">The sequence shown here is derived from an EMBL/GenBank/DDBJ whole genome shotgun (WGS) entry which is preliminary data.</text>
</comment>
<name>A0ABS1HC75_9BACL</name>
<protein>
    <submittedName>
        <fullName evidence="1">Uncharacterized protein</fullName>
    </submittedName>
</protein>
<dbReference type="EMBL" id="JAEOAH010000046">
    <property type="protein sequence ID" value="MBK3497020.1"/>
    <property type="molecule type" value="Genomic_DNA"/>
</dbReference>
<evidence type="ECO:0000313" key="1">
    <source>
        <dbReference type="EMBL" id="MBK3497020.1"/>
    </source>
</evidence>
<gene>
    <name evidence="1" type="ORF">JFL43_19690</name>
</gene>